<dbReference type="Proteomes" id="UP000014803">
    <property type="component" value="Chromosome"/>
</dbReference>
<organism evidence="1 2">
    <name type="scientific">Sorangium cellulosum So0157-2</name>
    <dbReference type="NCBI Taxonomy" id="1254432"/>
    <lineage>
        <taxon>Bacteria</taxon>
        <taxon>Pseudomonadati</taxon>
        <taxon>Myxococcota</taxon>
        <taxon>Polyangia</taxon>
        <taxon>Polyangiales</taxon>
        <taxon>Polyangiaceae</taxon>
        <taxon>Sorangium</taxon>
    </lineage>
</organism>
<accession>S4Y309</accession>
<evidence type="ECO:0000313" key="2">
    <source>
        <dbReference type="Proteomes" id="UP000014803"/>
    </source>
</evidence>
<evidence type="ECO:0000313" key="1">
    <source>
        <dbReference type="EMBL" id="AGP38851.1"/>
    </source>
</evidence>
<dbReference type="PATRIC" id="fig|1254432.3.peg.7439"/>
<dbReference type="KEGG" id="scu:SCE1572_32810"/>
<dbReference type="STRING" id="1254432.SCE1572_32810"/>
<name>S4Y309_SORCE</name>
<dbReference type="AlphaFoldDB" id="S4Y309"/>
<dbReference type="PROSITE" id="PS51257">
    <property type="entry name" value="PROKAR_LIPOPROTEIN"/>
    <property type="match status" value="1"/>
</dbReference>
<dbReference type="HOGENOM" id="CLU_1593480_0_0_7"/>
<dbReference type="RefSeq" id="WP_020738466.1">
    <property type="nucleotide sequence ID" value="NC_021658.1"/>
</dbReference>
<reference evidence="1 2" key="1">
    <citation type="journal article" date="2013" name="Sci. Rep.">
        <title>Extraordinary expansion of a Sorangium cellulosum genome from an alkaline milieu.</title>
        <authorList>
            <person name="Han K."/>
            <person name="Li Z.F."/>
            <person name="Peng R."/>
            <person name="Zhu L.P."/>
            <person name="Zhou T."/>
            <person name="Wang L.G."/>
            <person name="Li S.G."/>
            <person name="Zhang X.B."/>
            <person name="Hu W."/>
            <person name="Wu Z.H."/>
            <person name="Qin N."/>
            <person name="Li Y.Z."/>
        </authorList>
    </citation>
    <scope>NUCLEOTIDE SEQUENCE [LARGE SCALE GENOMIC DNA]</scope>
    <source>
        <strain evidence="1 2">So0157-2</strain>
    </source>
</reference>
<gene>
    <name evidence="1" type="ORF">SCE1572_32810</name>
</gene>
<dbReference type="EMBL" id="CP003969">
    <property type="protein sequence ID" value="AGP38851.1"/>
    <property type="molecule type" value="Genomic_DNA"/>
</dbReference>
<proteinExistence type="predicted"/>
<protein>
    <submittedName>
        <fullName evidence="1">Uncharacterized protein</fullName>
    </submittedName>
</protein>
<sequence>MIDLPRRALTPALPPLFWVVLWSSGGGCYDNPEPQVSGKAVVTLDGQELVIDTGDNGTKVVDLYDDGVSGACVVRREGEISVVVERDDKAGFWHINPMAQDGRPHVSVTIDADLYQGPCAITVEEQPTDIYEADVTAGPCDAIRLFDGAKVRLETATFHVRDCLGTK</sequence>